<dbReference type="KEGG" id="cei:CEPID_04850"/>
<evidence type="ECO:0000259" key="1">
    <source>
        <dbReference type="Pfam" id="PF11575"/>
    </source>
</evidence>
<proteinExistence type="predicted"/>
<accession>A0A0G3GQK5</accession>
<evidence type="ECO:0000313" key="3">
    <source>
        <dbReference type="Proteomes" id="UP000035368"/>
    </source>
</evidence>
<dbReference type="AlphaFoldDB" id="A0A0G3GQK5"/>
<dbReference type="STRING" id="1050174.CEPID_04850"/>
<dbReference type="InterPro" id="IPR024726">
    <property type="entry name" value="FhuF_C"/>
</dbReference>
<dbReference type="Proteomes" id="UP000035368">
    <property type="component" value="Chromosome"/>
</dbReference>
<dbReference type="Pfam" id="PF11575">
    <property type="entry name" value="FhuF_C"/>
    <property type="match status" value="1"/>
</dbReference>
<protein>
    <submittedName>
        <fullName evidence="2">FhuF 2Fe-2S C-terminal domain</fullName>
    </submittedName>
</protein>
<keyword evidence="3" id="KW-1185">Reference proteome</keyword>
<dbReference type="GO" id="GO:0051537">
    <property type="term" value="F:2 iron, 2 sulfur cluster binding"/>
    <property type="evidence" value="ECO:0007669"/>
    <property type="project" value="InterPro"/>
</dbReference>
<evidence type="ECO:0000313" key="2">
    <source>
        <dbReference type="EMBL" id="AKK02840.1"/>
    </source>
</evidence>
<organism evidence="2 3">
    <name type="scientific">Corynebacterium epidermidicanis</name>
    <dbReference type="NCBI Taxonomy" id="1050174"/>
    <lineage>
        <taxon>Bacteria</taxon>
        <taxon>Bacillati</taxon>
        <taxon>Actinomycetota</taxon>
        <taxon>Actinomycetes</taxon>
        <taxon>Mycobacteriales</taxon>
        <taxon>Corynebacteriaceae</taxon>
        <taxon>Corynebacterium</taxon>
    </lineage>
</organism>
<reference evidence="2 3" key="1">
    <citation type="submission" date="2015-05" db="EMBL/GenBank/DDBJ databases">
        <title>Complete genome sequence of Corynebacterium epidermidicanis DSM 45586, isolated from the skin of a dog suffering from pruritus.</title>
        <authorList>
            <person name="Ruckert C."/>
            <person name="Albersmeier A."/>
            <person name="Winkler A."/>
            <person name="Tauch A."/>
        </authorList>
    </citation>
    <scope>NUCLEOTIDE SEQUENCE [LARGE SCALE GENOMIC DNA]</scope>
    <source>
        <strain evidence="2 3">DSM 45586</strain>
    </source>
</reference>
<feature type="domain" description="Ferric siderophore reductase C-terminal" evidence="1">
    <location>
        <begin position="218"/>
        <end position="238"/>
    </location>
</feature>
<dbReference type="PATRIC" id="fig|1050174.4.peg.983"/>
<dbReference type="EMBL" id="CP011541">
    <property type="protein sequence ID" value="AKK02840.1"/>
    <property type="molecule type" value="Genomic_DNA"/>
</dbReference>
<sequence>MVGHMADTFSHVVAAYPRWAAAVGPAAGGSIPFSVGSVRSKFALDSRRAEGELWFYSFLGSIFGPFAVAAVEFEQVPSLALSDDNLVLHSDAYWINWQAPGFSDFSQEAVVAAGRDAGVFFGGVIAEVAAEFGARPAPLWALVRDGAVQASLDAGNVAWDVERGVQVARWLLTGLDVAVAGEVLPGLRAVIDGEFSPVITEGQLEAAAADDAVVFAPRASCCQIYRQEGSAECTSCPRRDAGSRDAALLRYAQSLREL</sequence>
<name>A0A0G3GQK5_9CORY</name>
<gene>
    <name evidence="2" type="ORF">CEPID_04850</name>
</gene>